<evidence type="ECO:0000313" key="2">
    <source>
        <dbReference type="EMBL" id="GGI16319.1"/>
    </source>
</evidence>
<organism evidence="2 3">
    <name type="scientific">Gottfriedia solisilvae</name>
    <dbReference type="NCBI Taxonomy" id="1516104"/>
    <lineage>
        <taxon>Bacteria</taxon>
        <taxon>Bacillati</taxon>
        <taxon>Bacillota</taxon>
        <taxon>Bacilli</taxon>
        <taxon>Bacillales</taxon>
        <taxon>Bacillaceae</taxon>
        <taxon>Gottfriedia</taxon>
    </lineage>
</organism>
<dbReference type="CDD" id="cd04301">
    <property type="entry name" value="NAT_SF"/>
    <property type="match status" value="1"/>
</dbReference>
<evidence type="ECO:0000259" key="1">
    <source>
        <dbReference type="PROSITE" id="PS51186"/>
    </source>
</evidence>
<accession>A0A8J3AMF0</accession>
<dbReference type="OrthoDB" id="3971434at2"/>
<dbReference type="SUPFAM" id="SSF55729">
    <property type="entry name" value="Acyl-CoA N-acyltransferases (Nat)"/>
    <property type="match status" value="1"/>
</dbReference>
<dbReference type="GO" id="GO:0016747">
    <property type="term" value="F:acyltransferase activity, transferring groups other than amino-acyl groups"/>
    <property type="evidence" value="ECO:0007669"/>
    <property type="project" value="InterPro"/>
</dbReference>
<reference evidence="3" key="1">
    <citation type="journal article" date="2019" name="Int. J. Syst. Evol. Microbiol.">
        <title>The Global Catalogue of Microorganisms (GCM) 10K type strain sequencing project: providing services to taxonomists for standard genome sequencing and annotation.</title>
        <authorList>
            <consortium name="The Broad Institute Genomics Platform"/>
            <consortium name="The Broad Institute Genome Sequencing Center for Infectious Disease"/>
            <person name="Wu L."/>
            <person name="Ma J."/>
        </authorList>
    </citation>
    <scope>NUCLEOTIDE SEQUENCE [LARGE SCALE GENOMIC DNA]</scope>
    <source>
        <strain evidence="3">CGMCC 1.14993</strain>
    </source>
</reference>
<feature type="domain" description="N-acetyltransferase" evidence="1">
    <location>
        <begin position="164"/>
        <end position="329"/>
    </location>
</feature>
<evidence type="ECO:0000313" key="3">
    <source>
        <dbReference type="Proteomes" id="UP000626244"/>
    </source>
</evidence>
<dbReference type="PROSITE" id="PS51186">
    <property type="entry name" value="GNAT"/>
    <property type="match status" value="1"/>
</dbReference>
<protein>
    <submittedName>
        <fullName evidence="2">GNAT family N-acetyltransferase</fullName>
    </submittedName>
</protein>
<dbReference type="Gene3D" id="3.40.630.30">
    <property type="match status" value="1"/>
</dbReference>
<dbReference type="InterPro" id="IPR016181">
    <property type="entry name" value="Acyl_CoA_acyltransferase"/>
</dbReference>
<dbReference type="Pfam" id="PF00583">
    <property type="entry name" value="Acetyltransf_1"/>
    <property type="match status" value="1"/>
</dbReference>
<dbReference type="AlphaFoldDB" id="A0A8J3AMF0"/>
<dbReference type="EMBL" id="BMHB01000002">
    <property type="protein sequence ID" value="GGI16319.1"/>
    <property type="molecule type" value="Genomic_DNA"/>
</dbReference>
<proteinExistence type="predicted"/>
<keyword evidence="3" id="KW-1185">Reference proteome</keyword>
<dbReference type="Proteomes" id="UP000626244">
    <property type="component" value="Unassembled WGS sequence"/>
</dbReference>
<dbReference type="RefSeq" id="WP_158093277.1">
    <property type="nucleotide sequence ID" value="NZ_BMHB01000002.1"/>
</dbReference>
<name>A0A8J3AMF0_9BACI</name>
<comment type="caution">
    <text evidence="2">The sequence shown here is derived from an EMBL/GenBank/DDBJ whole genome shotgun (WGS) entry which is preliminary data.</text>
</comment>
<dbReference type="InterPro" id="IPR000182">
    <property type="entry name" value="GNAT_dom"/>
</dbReference>
<sequence length="329" mass="37194">MKIVEFKHSYIDDAASLLAIRHQNERKVNKELPVKFEEIAYAKKAIESLVAKSWIGVAAIKDDLLVGYMIGTIQTDKNRERHTWIQYAGVAIAQGENEELYRELYAVFASEMVNNGSFHHYVMVPSGDANMLNTWFRLGFAYEQVHGIRDISEGIEPNRIHPDLQIRLASKDDEKDIRALATVIMEHQAKSPVFAPGFIEERVDYQDGYAELIDDETVTFWLAIHQGEVVGFQVYMPAETSDENMLIPDSCVSLVVGATVESARGMGVGSALLQNGLTHAKKLGYTSCETDWRMTNLESSRFWSKNGFKPSVHRLVRHIDSRVLWAKGK</sequence>
<gene>
    <name evidence="2" type="ORF">GCM10007380_32370</name>
</gene>